<dbReference type="InParanoid" id="A0A2P5HXR0"/>
<gene>
    <name evidence="2" type="ORF">DHEL01_v206553</name>
</gene>
<comment type="caution">
    <text evidence="2">The sequence shown here is derived from an EMBL/GenBank/DDBJ whole genome shotgun (WGS) entry which is preliminary data.</text>
</comment>
<feature type="chain" id="PRO_5015144739" evidence="1">
    <location>
        <begin position="22"/>
        <end position="132"/>
    </location>
</feature>
<sequence>MPQRSSMRVLVATYLPCLVKALAFRRSPVCAPGLTVWSDANFAGTSIQDNVSWETCVSIAAQFPFAQPDGVSSLAANEGNWCIVYPNTDCNPGEGNANDTLNVVGSYYDLANPEDAWDNLPQSFSCKKYNCE</sequence>
<dbReference type="AlphaFoldDB" id="A0A2P5HXR0"/>
<proteinExistence type="predicted"/>
<name>A0A2P5HXR0_DIAHE</name>
<keyword evidence="1" id="KW-0732">Signal</keyword>
<dbReference type="EMBL" id="MAVT02000537">
    <property type="protein sequence ID" value="POS75048.1"/>
    <property type="molecule type" value="Genomic_DNA"/>
</dbReference>
<reference evidence="2" key="1">
    <citation type="submission" date="2017-09" db="EMBL/GenBank/DDBJ databases">
        <title>Polyketide synthases of a Diaporthe helianthi virulent isolate.</title>
        <authorList>
            <person name="Baroncelli R."/>
        </authorList>
    </citation>
    <scope>NUCLEOTIDE SEQUENCE [LARGE SCALE GENOMIC DNA]</scope>
    <source>
        <strain evidence="2">7/96</strain>
    </source>
</reference>
<protein>
    <submittedName>
        <fullName evidence="2">Uncharacterized protein</fullName>
    </submittedName>
</protein>
<evidence type="ECO:0000313" key="3">
    <source>
        <dbReference type="Proteomes" id="UP000094444"/>
    </source>
</evidence>
<organism evidence="2 3">
    <name type="scientific">Diaporthe helianthi</name>
    <dbReference type="NCBI Taxonomy" id="158607"/>
    <lineage>
        <taxon>Eukaryota</taxon>
        <taxon>Fungi</taxon>
        <taxon>Dikarya</taxon>
        <taxon>Ascomycota</taxon>
        <taxon>Pezizomycotina</taxon>
        <taxon>Sordariomycetes</taxon>
        <taxon>Sordariomycetidae</taxon>
        <taxon>Diaporthales</taxon>
        <taxon>Diaporthaceae</taxon>
        <taxon>Diaporthe</taxon>
    </lineage>
</organism>
<dbReference type="OrthoDB" id="5179683at2759"/>
<evidence type="ECO:0000256" key="1">
    <source>
        <dbReference type="SAM" id="SignalP"/>
    </source>
</evidence>
<accession>A0A2P5HXR0</accession>
<feature type="signal peptide" evidence="1">
    <location>
        <begin position="1"/>
        <end position="21"/>
    </location>
</feature>
<dbReference type="Proteomes" id="UP000094444">
    <property type="component" value="Unassembled WGS sequence"/>
</dbReference>
<keyword evidence="3" id="KW-1185">Reference proteome</keyword>
<evidence type="ECO:0000313" key="2">
    <source>
        <dbReference type="EMBL" id="POS75048.1"/>
    </source>
</evidence>